<dbReference type="Pfam" id="PF03469">
    <property type="entry name" value="XH"/>
    <property type="match status" value="1"/>
</dbReference>
<protein>
    <submittedName>
        <fullName evidence="8">Uncharacterized protein</fullName>
    </submittedName>
</protein>
<comment type="caution">
    <text evidence="8">The sequence shown here is derived from an EMBL/GenBank/DDBJ whole genome shotgun (WGS) entry which is preliminary data.</text>
</comment>
<evidence type="ECO:0000256" key="4">
    <source>
        <dbReference type="SAM" id="MobiDB-lite"/>
    </source>
</evidence>
<evidence type="ECO:0000259" key="6">
    <source>
        <dbReference type="Pfam" id="PF03469"/>
    </source>
</evidence>
<proteinExistence type="predicted"/>
<gene>
    <name evidence="8" type="ORF">Cgig2_012787</name>
</gene>
<dbReference type="AlphaFoldDB" id="A0A9Q1KAA3"/>
<dbReference type="InterPro" id="IPR038588">
    <property type="entry name" value="XS_domain_sf"/>
</dbReference>
<evidence type="ECO:0000259" key="7">
    <source>
        <dbReference type="Pfam" id="PF03470"/>
    </source>
</evidence>
<dbReference type="OrthoDB" id="1892195at2759"/>
<evidence type="ECO:0000256" key="1">
    <source>
        <dbReference type="ARBA" id="ARBA00023054"/>
    </source>
</evidence>
<feature type="coiled-coil region" evidence="3">
    <location>
        <begin position="366"/>
        <end position="457"/>
    </location>
</feature>
<reference evidence="8" key="1">
    <citation type="submission" date="2022-04" db="EMBL/GenBank/DDBJ databases">
        <title>Carnegiea gigantea Genome sequencing and assembly v2.</title>
        <authorList>
            <person name="Copetti D."/>
            <person name="Sanderson M.J."/>
            <person name="Burquez A."/>
            <person name="Wojciechowski M.F."/>
        </authorList>
    </citation>
    <scope>NUCLEOTIDE SEQUENCE</scope>
    <source>
        <strain evidence="8">SGP5-SGP5p</strain>
        <tissue evidence="8">Aerial part</tissue>
    </source>
</reference>
<name>A0A9Q1KAA3_9CARY</name>
<feature type="region of interest" description="Disordered" evidence="4">
    <location>
        <begin position="37"/>
        <end position="63"/>
    </location>
</feature>
<keyword evidence="2" id="KW-0943">RNA-mediated gene silencing</keyword>
<dbReference type="PANTHER" id="PTHR21596">
    <property type="entry name" value="RIBONUCLEASE P SUBUNIT P38"/>
    <property type="match status" value="1"/>
</dbReference>
<evidence type="ECO:0000313" key="9">
    <source>
        <dbReference type="Proteomes" id="UP001153076"/>
    </source>
</evidence>
<dbReference type="InterPro" id="IPR005381">
    <property type="entry name" value="Znf-XS_domain"/>
</dbReference>
<evidence type="ECO:0000313" key="8">
    <source>
        <dbReference type="EMBL" id="KAJ8440351.1"/>
    </source>
</evidence>
<dbReference type="InterPro" id="IPR005380">
    <property type="entry name" value="XS_domain"/>
</dbReference>
<dbReference type="InterPro" id="IPR005379">
    <property type="entry name" value="FDM1-5/IDN2_XH"/>
</dbReference>
<dbReference type="GO" id="GO:0080188">
    <property type="term" value="P:gene silencing by siRNA-directed DNA methylation"/>
    <property type="evidence" value="ECO:0007669"/>
    <property type="project" value="InterPro"/>
</dbReference>
<organism evidence="8 9">
    <name type="scientific">Carnegiea gigantea</name>
    <dbReference type="NCBI Taxonomy" id="171969"/>
    <lineage>
        <taxon>Eukaryota</taxon>
        <taxon>Viridiplantae</taxon>
        <taxon>Streptophyta</taxon>
        <taxon>Embryophyta</taxon>
        <taxon>Tracheophyta</taxon>
        <taxon>Spermatophyta</taxon>
        <taxon>Magnoliopsida</taxon>
        <taxon>eudicotyledons</taxon>
        <taxon>Gunneridae</taxon>
        <taxon>Pentapetalae</taxon>
        <taxon>Caryophyllales</taxon>
        <taxon>Cactineae</taxon>
        <taxon>Cactaceae</taxon>
        <taxon>Cactoideae</taxon>
        <taxon>Echinocereeae</taxon>
        <taxon>Carnegiea</taxon>
    </lineage>
</organism>
<dbReference type="Proteomes" id="UP001153076">
    <property type="component" value="Unassembled WGS sequence"/>
</dbReference>
<evidence type="ECO:0000256" key="2">
    <source>
        <dbReference type="ARBA" id="ARBA00023158"/>
    </source>
</evidence>
<keyword evidence="9" id="KW-1185">Reference proteome</keyword>
<dbReference type="EMBL" id="JAKOGI010000193">
    <property type="protein sequence ID" value="KAJ8440351.1"/>
    <property type="molecule type" value="Genomic_DNA"/>
</dbReference>
<feature type="domain" description="XS" evidence="5">
    <location>
        <begin position="173"/>
        <end position="279"/>
    </location>
</feature>
<evidence type="ECO:0000259" key="5">
    <source>
        <dbReference type="Pfam" id="PF03468"/>
    </source>
</evidence>
<accession>A0A9Q1KAA3</accession>
<dbReference type="Gene3D" id="3.30.70.2890">
    <property type="entry name" value="XS domain"/>
    <property type="match status" value="1"/>
</dbReference>
<evidence type="ECO:0000256" key="3">
    <source>
        <dbReference type="SAM" id="Coils"/>
    </source>
</evidence>
<keyword evidence="1 3" id="KW-0175">Coiled coil</keyword>
<dbReference type="Pfam" id="PF03468">
    <property type="entry name" value="XS"/>
    <property type="match status" value="1"/>
</dbReference>
<dbReference type="Pfam" id="PF03470">
    <property type="entry name" value="zf-XS"/>
    <property type="match status" value="1"/>
</dbReference>
<sequence>MAEVTGGAAEETKTMSNSDKVKTVKFPLSVLPPRSPPSFVGGAATSAAPSLHPPSSGHFFRRSDDQSDISESEIEEYTQKPYEALRTGIHKVRNANGTLRCPFCAGKKKQEYGFKDLFQHASGVAKGAAHRRAKQKGNHLALAKYLEIDLGNVVAAQASQPNEPKLQANGQEEIYCWPWIGVVVNIVNDATIGKHLADHNFWMNTFSKYKPLWVKILSDEDQVAQAMVHFGKDWIGFKNAVEFEKSFEAGQHSKKEWSADREHLGSSIYGWLARADDYRAEGKTGDYLRRNAELKTLSDIVQEEKQDKDTIVLNLANEIETKTQNLDEMQSKFNEQNLSLSRMLQEKDRLQQAFFEETQKIQRMSRDHVRRIIEEQEKMNQELEEKKRQLDRRTRELSRHEVLTERERQKLNEEKQQREKEEALKKILLLEKELDAKQKLQLEIEELRGKLEVMKHLGNDDDAAGLLDILKSNRTNIGIKRMGEIDEKVFLAESKRRFTADEALLKASEGCTLWQDNLKDPSWHPFRIVEINGKAEV</sequence>
<dbReference type="PANTHER" id="PTHR21596:SF3">
    <property type="entry name" value="FACTOR OF DNA METHYLATION 1-RELATED"/>
    <property type="match status" value="1"/>
</dbReference>
<feature type="domain" description="Factor of DNA methylation 1-5/IDN2" evidence="6">
    <location>
        <begin position="480"/>
        <end position="536"/>
    </location>
</feature>
<dbReference type="InterPro" id="IPR045177">
    <property type="entry name" value="FDM1-5/IDN2"/>
</dbReference>
<feature type="domain" description="Zinc finger-XS" evidence="7">
    <location>
        <begin position="101"/>
        <end position="143"/>
    </location>
</feature>